<dbReference type="AlphaFoldDB" id="A0A1C3REX0"/>
<gene>
    <name evidence="2" type="ORF">MTBPR1_130032</name>
</gene>
<proteinExistence type="predicted"/>
<dbReference type="Gene3D" id="3.30.2090.10">
    <property type="entry name" value="Multidrug efflux transporter AcrB TolC docking domain, DN and DC subdomains"/>
    <property type="match status" value="2"/>
</dbReference>
<feature type="transmembrane region" description="Helical" evidence="1">
    <location>
        <begin position="874"/>
        <end position="894"/>
    </location>
</feature>
<feature type="transmembrane region" description="Helical" evidence="1">
    <location>
        <begin position="900"/>
        <end position="919"/>
    </location>
</feature>
<feature type="transmembrane region" description="Helical" evidence="1">
    <location>
        <begin position="391"/>
        <end position="409"/>
    </location>
</feature>
<keyword evidence="1" id="KW-0472">Membrane</keyword>
<dbReference type="Proteomes" id="UP000231658">
    <property type="component" value="Unassembled WGS sequence"/>
</dbReference>
<keyword evidence="1" id="KW-1133">Transmembrane helix</keyword>
<feature type="transmembrane region" description="Helical" evidence="1">
    <location>
        <begin position="361"/>
        <end position="379"/>
    </location>
</feature>
<dbReference type="GO" id="GO:0005886">
    <property type="term" value="C:plasma membrane"/>
    <property type="evidence" value="ECO:0007669"/>
    <property type="project" value="TreeGrafter"/>
</dbReference>
<dbReference type="InterPro" id="IPR027463">
    <property type="entry name" value="AcrB_DN_DC_subdom"/>
</dbReference>
<feature type="transmembrane region" description="Helical" evidence="1">
    <location>
        <begin position="336"/>
        <end position="355"/>
    </location>
</feature>
<name>A0A1C3REX0_9PROT</name>
<evidence type="ECO:0000256" key="1">
    <source>
        <dbReference type="SAM" id="Phobius"/>
    </source>
</evidence>
<feature type="transmembrane region" description="Helical" evidence="1">
    <location>
        <begin position="461"/>
        <end position="484"/>
    </location>
</feature>
<sequence>MTMGHNESRFNLVSIFTRHRTAPNLLMFLMILLGVVGLMRLNVQFFPSFGIDVVSVSVKWSGAGAEDVDANIVQALEPELRFLDNVKHVKSTSNEGSASISIEFEAGTEMQTALSNVETAIGGVTTLPEDSEKPVINRVVRYEPITRLLLSGPYPEAALKAMAKEMRDELLARGVDKVDLNGARDEEIWVDVLPETLRRLDMTIDDIANRIARISQDIPAGVTGGAQAKQIRGLGEVKTAEGVADIEILARQTGEKLKLSDIAQVSERFEEDGVEVRFQKNRAVELQVRRSTTADALVVDKIVSEFLTEVRPSLPPNMRLDQYEIQANLIKDRINLLLDNGLSGLALVLAILFLFLNTRVAFWVAAGIPVSILATMFVMKLSGQSINMVSLFGLIMAIGIVVDDAIVVGEHSETLRRRGLSPVEAAEGGALRMLTPVFASSLTTIAAFMPLLAISDIMGQIIAAIPFVAISVIIASLIECFLIMPGHMRHALKGKPEEANGFRKKFNDKFNHIRDVHFANLTYRVLEYRYVTLATAVAFLIISFGLVAGGRVGFQFFKGPEAERVYANVEMVAGTPRSETQIMVDELERALYIANEELGGELIKTHVAKIGTRVSAGGGHGGSSSSAGSDHLGGIYVELIESDKRDIRTEEFLNMWRKNLDQKAGLQKLTLIPVQAGPPGRDVDIRINGDDIQNLKAAANDVVGLLKRYPGISAIEDDLPYGKEEAILEVTPHGQALGFTTQDVARQVRDSFDGAIAKRFPRGDEEVLIRVQFDRAHISQTSLDGLYLRSPSGAEVPLSQVVNVRTETGFATVKREDGTRQVSITGELNKSATSTGQIIEALERDGVDDIAAKHKVSVSFAGKAEEQKRTFGDMLTGVVVGFSAIYIILAWVFSSYSKPVVVMSVIPFGFVGAAFGHFIMGYDLTILSLVALVGLSGIVINDSIILVSTVKEHLDMGEDSLTAIAQGTIERLRAVILTSATTIGGLTPLMFETSLQAQFLIPMAITIVFGLMVATLLVLVVVPALLAVMEDMKNLRTGIPFLKKSV</sequence>
<keyword evidence="3" id="KW-1185">Reference proteome</keyword>
<dbReference type="EMBL" id="FLYE01000005">
    <property type="protein sequence ID" value="SCA55836.1"/>
    <property type="molecule type" value="Genomic_DNA"/>
</dbReference>
<keyword evidence="1" id="KW-0812">Transmembrane</keyword>
<protein>
    <submittedName>
        <fullName evidence="2">Cation/multidrug efflux pump</fullName>
    </submittedName>
</protein>
<dbReference type="Gene3D" id="1.20.1640.10">
    <property type="entry name" value="Multidrug efflux transporter AcrB transmembrane domain"/>
    <property type="match status" value="2"/>
</dbReference>
<feature type="transmembrane region" description="Helical" evidence="1">
    <location>
        <begin position="429"/>
        <end position="454"/>
    </location>
</feature>
<organism evidence="2 3">
    <name type="scientific">Candidatus Terasakiella magnetica</name>
    <dbReference type="NCBI Taxonomy" id="1867952"/>
    <lineage>
        <taxon>Bacteria</taxon>
        <taxon>Pseudomonadati</taxon>
        <taxon>Pseudomonadota</taxon>
        <taxon>Alphaproteobacteria</taxon>
        <taxon>Rhodospirillales</taxon>
        <taxon>Terasakiellaceae</taxon>
        <taxon>Terasakiella</taxon>
    </lineage>
</organism>
<dbReference type="Gene3D" id="3.30.70.1430">
    <property type="entry name" value="Multidrug efflux transporter AcrB pore domain"/>
    <property type="match status" value="2"/>
</dbReference>
<feature type="transmembrane region" description="Helical" evidence="1">
    <location>
        <begin position="25"/>
        <end position="43"/>
    </location>
</feature>
<dbReference type="InterPro" id="IPR001036">
    <property type="entry name" value="Acrflvin-R"/>
</dbReference>
<evidence type="ECO:0000313" key="2">
    <source>
        <dbReference type="EMBL" id="SCA55836.1"/>
    </source>
</evidence>
<dbReference type="PANTHER" id="PTHR32063">
    <property type="match status" value="1"/>
</dbReference>
<feature type="transmembrane region" description="Helical" evidence="1">
    <location>
        <begin position="926"/>
        <end position="947"/>
    </location>
</feature>
<dbReference type="Gene3D" id="3.30.70.1320">
    <property type="entry name" value="Multidrug efflux transporter AcrB pore domain like"/>
    <property type="match status" value="1"/>
</dbReference>
<evidence type="ECO:0000313" key="3">
    <source>
        <dbReference type="Proteomes" id="UP000231658"/>
    </source>
</evidence>
<dbReference type="GO" id="GO:0042910">
    <property type="term" value="F:xenobiotic transmembrane transporter activity"/>
    <property type="evidence" value="ECO:0007669"/>
    <property type="project" value="TreeGrafter"/>
</dbReference>
<feature type="transmembrane region" description="Helical" evidence="1">
    <location>
        <begin position="528"/>
        <end position="548"/>
    </location>
</feature>
<accession>A0A1C3REX0</accession>
<reference evidence="2 3" key="1">
    <citation type="submission" date="2016-07" db="EMBL/GenBank/DDBJ databases">
        <authorList>
            <person name="Lefevre C.T."/>
        </authorList>
    </citation>
    <scope>NUCLEOTIDE SEQUENCE [LARGE SCALE GENOMIC DNA]</scope>
    <source>
        <strain evidence="2">PR1</strain>
    </source>
</reference>
<dbReference type="STRING" id="1867952.MTBPR1_130032"/>
<dbReference type="SUPFAM" id="SSF82714">
    <property type="entry name" value="Multidrug efflux transporter AcrB TolC docking domain, DN and DC subdomains"/>
    <property type="match status" value="2"/>
</dbReference>
<dbReference type="RefSeq" id="WP_083222911.1">
    <property type="nucleotide sequence ID" value="NZ_FLYE01000005.1"/>
</dbReference>
<dbReference type="PANTHER" id="PTHR32063:SF33">
    <property type="entry name" value="RND SUPERFAMILY EFFLUX PUMP PERMEASE COMPONENT"/>
    <property type="match status" value="1"/>
</dbReference>
<dbReference type="Pfam" id="PF00873">
    <property type="entry name" value="ACR_tran"/>
    <property type="match status" value="1"/>
</dbReference>
<dbReference type="OrthoDB" id="9806532at2"/>
<dbReference type="Gene3D" id="3.30.70.1440">
    <property type="entry name" value="Multidrug efflux transporter AcrB pore domain"/>
    <property type="match status" value="1"/>
</dbReference>
<feature type="transmembrane region" description="Helical" evidence="1">
    <location>
        <begin position="999"/>
        <end position="1026"/>
    </location>
</feature>
<dbReference type="PRINTS" id="PR00702">
    <property type="entry name" value="ACRIFLAVINRP"/>
</dbReference>
<dbReference type="SUPFAM" id="SSF82866">
    <property type="entry name" value="Multidrug efflux transporter AcrB transmembrane domain"/>
    <property type="match status" value="2"/>
</dbReference>
<dbReference type="SUPFAM" id="SSF82693">
    <property type="entry name" value="Multidrug efflux transporter AcrB pore domain, PN1, PN2, PC1 and PC2 subdomains"/>
    <property type="match status" value="2"/>
</dbReference>